<evidence type="ECO:0000256" key="12">
    <source>
        <dbReference type="SAM" id="Coils"/>
    </source>
</evidence>
<feature type="coiled-coil region" evidence="12">
    <location>
        <begin position="92"/>
        <end position="119"/>
    </location>
</feature>
<dbReference type="NCBIfam" id="TIGR01216">
    <property type="entry name" value="ATP_synt_epsi"/>
    <property type="match status" value="1"/>
</dbReference>
<dbReference type="InterPro" id="IPR020546">
    <property type="entry name" value="ATP_synth_F1_dsu/esu_N"/>
</dbReference>
<feature type="domain" description="ATP synthase F1 complex delta/epsilon subunit N-terminal" evidence="13">
    <location>
        <begin position="5"/>
        <end position="84"/>
    </location>
</feature>
<evidence type="ECO:0000256" key="4">
    <source>
        <dbReference type="ARBA" id="ARBA00022448"/>
    </source>
</evidence>
<dbReference type="NCBIfam" id="NF001851">
    <property type="entry name" value="PRK00571.2-4"/>
    <property type="match status" value="1"/>
</dbReference>
<dbReference type="Gene3D" id="2.60.15.10">
    <property type="entry name" value="F0F1 ATP synthase delta/epsilon subunit, N-terminal"/>
    <property type="match status" value="1"/>
</dbReference>
<accession>A0ABU0YNZ6</accession>
<sequence length="138" mass="14472">MAGQLQFDLVSPERLLLSEPVDQVIVPGAEGDFAALPEHSNLISLIRPGVLYVYKGGPAPERIFIGGGFAEVTATGCTVLAEQATPVAEIDRAAAEQAITDAREDVEDAKDEVAKAVAQNALKVAEARLAAVVEPSTY</sequence>
<evidence type="ECO:0000259" key="13">
    <source>
        <dbReference type="Pfam" id="PF02823"/>
    </source>
</evidence>
<organism evidence="14 15">
    <name type="scientific">Dongia sedimenti</name>
    <dbReference type="NCBI Taxonomy" id="3064282"/>
    <lineage>
        <taxon>Bacteria</taxon>
        <taxon>Pseudomonadati</taxon>
        <taxon>Pseudomonadota</taxon>
        <taxon>Alphaproteobacteria</taxon>
        <taxon>Rhodospirillales</taxon>
        <taxon>Dongiaceae</taxon>
        <taxon>Dongia</taxon>
    </lineage>
</organism>
<keyword evidence="6 10" id="KW-0406">Ion transport</keyword>
<dbReference type="EMBL" id="JAUYVI010000005">
    <property type="protein sequence ID" value="MDQ7249451.1"/>
    <property type="molecule type" value="Genomic_DNA"/>
</dbReference>
<comment type="subcellular location">
    <subcellularLocation>
        <location evidence="10">Cell membrane</location>
        <topology evidence="10">Peripheral membrane protein</topology>
    </subcellularLocation>
    <subcellularLocation>
        <location evidence="2">Endomembrane system</location>
        <topology evidence="2">Peripheral membrane protein</topology>
    </subcellularLocation>
</comment>
<keyword evidence="4 10" id="KW-0813">Transport</keyword>
<dbReference type="Pfam" id="PF02823">
    <property type="entry name" value="ATP-synt_DE_N"/>
    <property type="match status" value="1"/>
</dbReference>
<evidence type="ECO:0000313" key="15">
    <source>
        <dbReference type="Proteomes" id="UP001230156"/>
    </source>
</evidence>
<evidence type="ECO:0000256" key="11">
    <source>
        <dbReference type="RuleBase" id="RU003656"/>
    </source>
</evidence>
<name>A0ABU0YNZ6_9PROT</name>
<dbReference type="SUPFAM" id="SSF51344">
    <property type="entry name" value="Epsilon subunit of F1F0-ATP synthase N-terminal domain"/>
    <property type="match status" value="1"/>
</dbReference>
<evidence type="ECO:0000313" key="14">
    <source>
        <dbReference type="EMBL" id="MDQ7249451.1"/>
    </source>
</evidence>
<comment type="subunit">
    <text evidence="10 11">F-type ATPases have 2 components, CF(1) - the catalytic core - and CF(0) - the membrane proton channel. CF(1) has five subunits: alpha(3), beta(3), gamma(1), delta(1), epsilon(1). CF(0) has three main subunits: a, b and c.</text>
</comment>
<protein>
    <recommendedName>
        <fullName evidence="10">ATP synthase epsilon chain</fullName>
    </recommendedName>
    <alternativeName>
        <fullName evidence="10">ATP synthase F1 sector epsilon subunit</fullName>
    </alternativeName>
    <alternativeName>
        <fullName evidence="10">F-ATPase epsilon subunit</fullName>
    </alternativeName>
</protein>
<dbReference type="RefSeq" id="WP_379957439.1">
    <property type="nucleotide sequence ID" value="NZ_JAUYVI010000005.1"/>
</dbReference>
<keyword evidence="8 10" id="KW-0139">CF(1)</keyword>
<evidence type="ECO:0000256" key="3">
    <source>
        <dbReference type="ARBA" id="ARBA00005712"/>
    </source>
</evidence>
<comment type="caution">
    <text evidence="14">The sequence shown here is derived from an EMBL/GenBank/DDBJ whole genome shotgun (WGS) entry which is preliminary data.</text>
</comment>
<keyword evidence="7 10" id="KW-0472">Membrane</keyword>
<dbReference type="HAMAP" id="MF_00530">
    <property type="entry name" value="ATP_synth_epsil_bac"/>
    <property type="match status" value="1"/>
</dbReference>
<keyword evidence="10" id="KW-1003">Cell membrane</keyword>
<reference evidence="15" key="1">
    <citation type="submission" date="2023-08" db="EMBL/GenBank/DDBJ databases">
        <title>Rhodospirillaceae gen. nov., a novel taxon isolated from the Yangtze River Yuezi River estuary sludge.</title>
        <authorList>
            <person name="Ruan L."/>
        </authorList>
    </citation>
    <scope>NUCLEOTIDE SEQUENCE [LARGE SCALE GENOMIC DNA]</scope>
    <source>
        <strain evidence="15">R-7</strain>
    </source>
</reference>
<dbReference type="CDD" id="cd12152">
    <property type="entry name" value="F1-ATPase_delta"/>
    <property type="match status" value="1"/>
</dbReference>
<evidence type="ECO:0000256" key="10">
    <source>
        <dbReference type="HAMAP-Rule" id="MF_00530"/>
    </source>
</evidence>
<comment type="similarity">
    <text evidence="3 10 11">Belongs to the ATPase epsilon chain family.</text>
</comment>
<evidence type="ECO:0000256" key="9">
    <source>
        <dbReference type="ARBA" id="ARBA00023310"/>
    </source>
</evidence>
<evidence type="ECO:0000256" key="1">
    <source>
        <dbReference type="ARBA" id="ARBA00003543"/>
    </source>
</evidence>
<evidence type="ECO:0000256" key="2">
    <source>
        <dbReference type="ARBA" id="ARBA00004184"/>
    </source>
</evidence>
<keyword evidence="5 10" id="KW-0375">Hydrogen ion transport</keyword>
<dbReference type="InterPro" id="IPR001469">
    <property type="entry name" value="ATP_synth_F1_dsu/esu"/>
</dbReference>
<dbReference type="InterPro" id="IPR036771">
    <property type="entry name" value="ATPsynth_dsu/esu_N"/>
</dbReference>
<keyword evidence="9 10" id="KW-0066">ATP synthesis</keyword>
<dbReference type="Proteomes" id="UP001230156">
    <property type="component" value="Unassembled WGS sequence"/>
</dbReference>
<evidence type="ECO:0000256" key="7">
    <source>
        <dbReference type="ARBA" id="ARBA00023136"/>
    </source>
</evidence>
<dbReference type="PANTHER" id="PTHR13822:SF10">
    <property type="entry name" value="ATP SYNTHASE EPSILON CHAIN, CHLOROPLASTIC"/>
    <property type="match status" value="1"/>
</dbReference>
<evidence type="ECO:0000256" key="6">
    <source>
        <dbReference type="ARBA" id="ARBA00023065"/>
    </source>
</evidence>
<comment type="function">
    <text evidence="1 10">Produces ATP from ADP in the presence of a proton gradient across the membrane.</text>
</comment>
<evidence type="ECO:0000256" key="5">
    <source>
        <dbReference type="ARBA" id="ARBA00022781"/>
    </source>
</evidence>
<proteinExistence type="inferred from homology"/>
<keyword evidence="12" id="KW-0175">Coiled coil</keyword>
<dbReference type="PANTHER" id="PTHR13822">
    <property type="entry name" value="ATP SYNTHASE DELTA/EPSILON CHAIN"/>
    <property type="match status" value="1"/>
</dbReference>
<gene>
    <name evidence="10" type="primary">atpC</name>
    <name evidence="14" type="ORF">Q8A70_17315</name>
</gene>
<keyword evidence="15" id="KW-1185">Reference proteome</keyword>
<evidence type="ECO:0000256" key="8">
    <source>
        <dbReference type="ARBA" id="ARBA00023196"/>
    </source>
</evidence>